<feature type="transmembrane region" description="Helical" evidence="1">
    <location>
        <begin position="231"/>
        <end position="252"/>
    </location>
</feature>
<comment type="caution">
    <text evidence="3">The sequence shown here is derived from an EMBL/GenBank/DDBJ whole genome shotgun (WGS) entry which is preliminary data.</text>
</comment>
<evidence type="ECO:0000256" key="1">
    <source>
        <dbReference type="SAM" id="Phobius"/>
    </source>
</evidence>
<evidence type="ECO:0000313" key="3">
    <source>
        <dbReference type="EMBL" id="MEL1251440.1"/>
    </source>
</evidence>
<dbReference type="RefSeq" id="WP_341673993.1">
    <property type="nucleotide sequence ID" value="NZ_JBBYHV010000002.1"/>
</dbReference>
<sequence>MNQASIPAPATLADKQGISWWRFLLQLVTVVAVYLIGSTLPVLPSVFAQVLEGGEVVEIGSALAATTAIIGMALALGVCWLWLRSEKRVGEVFNLSAPSSWRSVLGFALLATGGTVAIFGLGGALVEALGLPQPDPSFVLDLVTESPAMFALWVIGVAWFAAGLGEELLWRGFLMDRLERIGGLRGKVWLVLVVQAVLFGLPHLYQGWGGVIVTGMVGLLLGWVRIMQRGNLWAVVIAHAMVDTIMMSLAYADKLGWLGA</sequence>
<keyword evidence="1" id="KW-0472">Membrane</keyword>
<dbReference type="Pfam" id="PF02517">
    <property type="entry name" value="Rce1-like"/>
    <property type="match status" value="1"/>
</dbReference>
<dbReference type="Proteomes" id="UP001497045">
    <property type="component" value="Unassembled WGS sequence"/>
</dbReference>
<keyword evidence="3" id="KW-0378">Hydrolase</keyword>
<dbReference type="EC" id="3.4.-.-" evidence="3"/>
<keyword evidence="4" id="KW-1185">Reference proteome</keyword>
<accession>A0ABU9IGV9</accession>
<feature type="transmembrane region" description="Helical" evidence="1">
    <location>
        <begin position="23"/>
        <end position="47"/>
    </location>
</feature>
<feature type="transmembrane region" description="Helical" evidence="1">
    <location>
        <begin position="150"/>
        <end position="170"/>
    </location>
</feature>
<protein>
    <submittedName>
        <fullName evidence="3">CPBP family intramembrane glutamic endopeptidase</fullName>
        <ecNumber evidence="3">3.4.-.-</ecNumber>
    </submittedName>
</protein>
<proteinExistence type="predicted"/>
<evidence type="ECO:0000313" key="4">
    <source>
        <dbReference type="Proteomes" id="UP001497045"/>
    </source>
</evidence>
<dbReference type="GO" id="GO:0016787">
    <property type="term" value="F:hydrolase activity"/>
    <property type="evidence" value="ECO:0007669"/>
    <property type="project" value="UniProtKB-KW"/>
</dbReference>
<keyword evidence="1" id="KW-0812">Transmembrane</keyword>
<dbReference type="EMBL" id="JBBYHV010000002">
    <property type="protein sequence ID" value="MEL1251440.1"/>
    <property type="molecule type" value="Genomic_DNA"/>
</dbReference>
<feature type="transmembrane region" description="Helical" evidence="1">
    <location>
        <begin position="207"/>
        <end position="224"/>
    </location>
</feature>
<evidence type="ECO:0000259" key="2">
    <source>
        <dbReference type="Pfam" id="PF02517"/>
    </source>
</evidence>
<organism evidence="3 4">
    <name type="scientific">Aurantiacibacter gilvus</name>
    <dbReference type="NCBI Taxonomy" id="3139141"/>
    <lineage>
        <taxon>Bacteria</taxon>
        <taxon>Pseudomonadati</taxon>
        <taxon>Pseudomonadota</taxon>
        <taxon>Alphaproteobacteria</taxon>
        <taxon>Sphingomonadales</taxon>
        <taxon>Erythrobacteraceae</taxon>
        <taxon>Aurantiacibacter</taxon>
    </lineage>
</organism>
<name>A0ABU9IGV9_9SPHN</name>
<feature type="transmembrane region" description="Helical" evidence="1">
    <location>
        <begin position="182"/>
        <end position="201"/>
    </location>
</feature>
<dbReference type="InterPro" id="IPR003675">
    <property type="entry name" value="Rce1/LyrA-like_dom"/>
</dbReference>
<reference evidence="3 4" key="1">
    <citation type="submission" date="2024-04" db="EMBL/GenBank/DDBJ databases">
        <title>Aurantiacibacter sp. DGU6 16S ribosomal RNA gene Genome sequencing and assembly.</title>
        <authorList>
            <person name="Park S."/>
        </authorList>
    </citation>
    <scope>NUCLEOTIDE SEQUENCE [LARGE SCALE GENOMIC DNA]</scope>
    <source>
        <strain evidence="3 4">DGU6</strain>
    </source>
</reference>
<feature type="transmembrane region" description="Helical" evidence="1">
    <location>
        <begin position="59"/>
        <end position="83"/>
    </location>
</feature>
<gene>
    <name evidence="3" type="ORF">AAEO60_12250</name>
</gene>
<feature type="transmembrane region" description="Helical" evidence="1">
    <location>
        <begin position="104"/>
        <end position="130"/>
    </location>
</feature>
<keyword evidence="1" id="KW-1133">Transmembrane helix</keyword>
<feature type="domain" description="CAAX prenyl protease 2/Lysostaphin resistance protein A-like" evidence="2">
    <location>
        <begin position="151"/>
        <end position="244"/>
    </location>
</feature>